<evidence type="ECO:0000256" key="1">
    <source>
        <dbReference type="SAM" id="MobiDB-lite"/>
    </source>
</evidence>
<protein>
    <submittedName>
        <fullName evidence="2">Uncharacterized protein</fullName>
    </submittedName>
</protein>
<proteinExistence type="predicted"/>
<evidence type="ECO:0000313" key="3">
    <source>
        <dbReference type="Proteomes" id="UP001066276"/>
    </source>
</evidence>
<name>A0AAV7VHH1_PLEWA</name>
<evidence type="ECO:0000313" key="2">
    <source>
        <dbReference type="EMBL" id="KAJ1201063.1"/>
    </source>
</evidence>
<sequence length="154" mass="16745">MRGKGVPCTALLPSSQTYHKHGQRQKIKIPPCDGPALPDPSVKTACAGAAARNLELEDGVTSPFRFPGLKLARRRARAPENAEKEGRRAGDEEESVEKAGVWGREDGWQKRPPVKSQDTSEGEDVSGTLTAEQEAHREDSSHASGEAWHSQVRP</sequence>
<reference evidence="2" key="1">
    <citation type="journal article" date="2022" name="bioRxiv">
        <title>Sequencing and chromosome-scale assembly of the giantPleurodeles waltlgenome.</title>
        <authorList>
            <person name="Brown T."/>
            <person name="Elewa A."/>
            <person name="Iarovenko S."/>
            <person name="Subramanian E."/>
            <person name="Araus A.J."/>
            <person name="Petzold A."/>
            <person name="Susuki M."/>
            <person name="Suzuki K.-i.T."/>
            <person name="Hayashi T."/>
            <person name="Toyoda A."/>
            <person name="Oliveira C."/>
            <person name="Osipova E."/>
            <person name="Leigh N.D."/>
            <person name="Simon A."/>
            <person name="Yun M.H."/>
        </authorList>
    </citation>
    <scope>NUCLEOTIDE SEQUENCE</scope>
    <source>
        <strain evidence="2">20211129_DDA</strain>
        <tissue evidence="2">Liver</tissue>
    </source>
</reference>
<accession>A0AAV7VHH1</accession>
<dbReference type="AlphaFoldDB" id="A0AAV7VHH1"/>
<dbReference type="EMBL" id="JANPWB010000003">
    <property type="protein sequence ID" value="KAJ1201063.1"/>
    <property type="molecule type" value="Genomic_DNA"/>
</dbReference>
<feature type="region of interest" description="Disordered" evidence="1">
    <location>
        <begin position="71"/>
        <end position="154"/>
    </location>
</feature>
<organism evidence="2 3">
    <name type="scientific">Pleurodeles waltl</name>
    <name type="common">Iberian ribbed newt</name>
    <dbReference type="NCBI Taxonomy" id="8319"/>
    <lineage>
        <taxon>Eukaryota</taxon>
        <taxon>Metazoa</taxon>
        <taxon>Chordata</taxon>
        <taxon>Craniata</taxon>
        <taxon>Vertebrata</taxon>
        <taxon>Euteleostomi</taxon>
        <taxon>Amphibia</taxon>
        <taxon>Batrachia</taxon>
        <taxon>Caudata</taxon>
        <taxon>Salamandroidea</taxon>
        <taxon>Salamandridae</taxon>
        <taxon>Pleurodelinae</taxon>
        <taxon>Pleurodeles</taxon>
    </lineage>
</organism>
<gene>
    <name evidence="2" type="ORF">NDU88_004879</name>
</gene>
<dbReference type="Proteomes" id="UP001066276">
    <property type="component" value="Chromosome 2_1"/>
</dbReference>
<feature type="compositionally biased region" description="Basic and acidic residues" evidence="1">
    <location>
        <begin position="77"/>
        <end position="90"/>
    </location>
</feature>
<keyword evidence="3" id="KW-1185">Reference proteome</keyword>
<comment type="caution">
    <text evidence="2">The sequence shown here is derived from an EMBL/GenBank/DDBJ whole genome shotgun (WGS) entry which is preliminary data.</text>
</comment>